<evidence type="ECO:0000313" key="5">
    <source>
        <dbReference type="Proteomes" id="UP000515135"/>
    </source>
</evidence>
<dbReference type="SMART" id="SM00054">
    <property type="entry name" value="EFh"/>
    <property type="match status" value="4"/>
</dbReference>
<gene>
    <name evidence="6" type="primary">LOC109481674</name>
</gene>
<dbReference type="KEGG" id="bbel:109481674"/>
<dbReference type="GO" id="GO:0005509">
    <property type="term" value="F:calcium ion binding"/>
    <property type="evidence" value="ECO:0007669"/>
    <property type="project" value="InterPro"/>
</dbReference>
<dbReference type="SUPFAM" id="SSF47473">
    <property type="entry name" value="EF-hand"/>
    <property type="match status" value="2"/>
</dbReference>
<evidence type="ECO:0000259" key="4">
    <source>
        <dbReference type="PROSITE" id="PS50222"/>
    </source>
</evidence>
<dbReference type="Pfam" id="PF13499">
    <property type="entry name" value="EF-hand_7"/>
    <property type="match status" value="2"/>
</dbReference>
<reference evidence="6" key="1">
    <citation type="submission" date="2025-08" db="UniProtKB">
        <authorList>
            <consortium name="RefSeq"/>
        </authorList>
    </citation>
    <scope>IDENTIFICATION</scope>
    <source>
        <tissue evidence="6">Gonad</tissue>
    </source>
</reference>
<feature type="domain" description="EF-hand" evidence="4">
    <location>
        <begin position="211"/>
        <end position="246"/>
    </location>
</feature>
<feature type="domain" description="EF-hand" evidence="4">
    <location>
        <begin position="172"/>
        <end position="207"/>
    </location>
</feature>
<evidence type="ECO:0000313" key="6">
    <source>
        <dbReference type="RefSeq" id="XP_019639807.1"/>
    </source>
</evidence>
<dbReference type="RefSeq" id="XP_019639807.1">
    <property type="nucleotide sequence ID" value="XM_019784248.1"/>
</dbReference>
<keyword evidence="2" id="KW-0106">Calcium</keyword>
<dbReference type="PANTHER" id="PTHR10827:SF52">
    <property type="entry name" value="IP16409P"/>
    <property type="match status" value="1"/>
</dbReference>
<feature type="chain" id="PRO_5027788839" evidence="3">
    <location>
        <begin position="24"/>
        <end position="260"/>
    </location>
</feature>
<evidence type="ECO:0000256" key="2">
    <source>
        <dbReference type="ARBA" id="ARBA00022837"/>
    </source>
</evidence>
<keyword evidence="3" id="KW-0732">Signal</keyword>
<dbReference type="GO" id="GO:0005783">
    <property type="term" value="C:endoplasmic reticulum"/>
    <property type="evidence" value="ECO:0007669"/>
    <property type="project" value="TreeGrafter"/>
</dbReference>
<dbReference type="Gene3D" id="1.10.238.10">
    <property type="entry name" value="EF-hand"/>
    <property type="match status" value="2"/>
</dbReference>
<name>A0A6P5A904_BRABE</name>
<dbReference type="InterPro" id="IPR011992">
    <property type="entry name" value="EF-hand-dom_pair"/>
</dbReference>
<proteinExistence type="inferred from homology"/>
<dbReference type="OrthoDB" id="293868at2759"/>
<dbReference type="Proteomes" id="UP000515135">
    <property type="component" value="Unplaced"/>
</dbReference>
<dbReference type="InterPro" id="IPR018247">
    <property type="entry name" value="EF_Hand_1_Ca_BS"/>
</dbReference>
<dbReference type="InterPro" id="IPR002048">
    <property type="entry name" value="EF_hand_dom"/>
</dbReference>
<accession>A0A6P5A904</accession>
<sequence length="260" mass="29978">MEGIMTVPYMLVAVLLLTTSAVANRKAVISKEVWTRLDADGDGLVTREELTSFTVGERTRDMRVDMEKQWKSHGLSADEKLTFERYAKKVYPDEFSHAHSPRRKQQEQRRFHLCDVNQDGGLDKDEFMTFLWAEEFPRMHDIVILETMEDMDKDGDGVLSYLEFTDDEEGMEDGPEAKKTFHEYDADADGELSRAEVKLWVLGATFDAGKDDEDSVNIVLTKLDTDRDGKLSWSEIEADPEVIEEQLMYEEDNETLHDEF</sequence>
<dbReference type="GeneID" id="109481674"/>
<keyword evidence="5" id="KW-1185">Reference proteome</keyword>
<feature type="signal peptide" evidence="3">
    <location>
        <begin position="1"/>
        <end position="23"/>
    </location>
</feature>
<dbReference type="PROSITE" id="PS00018">
    <property type="entry name" value="EF_HAND_1"/>
    <property type="match status" value="3"/>
</dbReference>
<evidence type="ECO:0000256" key="1">
    <source>
        <dbReference type="ARBA" id="ARBA00006431"/>
    </source>
</evidence>
<comment type="similarity">
    <text evidence="1">Belongs to the CREC family.</text>
</comment>
<dbReference type="PANTHER" id="PTHR10827">
    <property type="entry name" value="RETICULOCALBIN"/>
    <property type="match status" value="1"/>
</dbReference>
<organism evidence="5 6">
    <name type="scientific">Branchiostoma belcheri</name>
    <name type="common">Amphioxus</name>
    <dbReference type="NCBI Taxonomy" id="7741"/>
    <lineage>
        <taxon>Eukaryota</taxon>
        <taxon>Metazoa</taxon>
        <taxon>Chordata</taxon>
        <taxon>Cephalochordata</taxon>
        <taxon>Leptocardii</taxon>
        <taxon>Amphioxiformes</taxon>
        <taxon>Branchiostomatidae</taxon>
        <taxon>Branchiostoma</taxon>
    </lineage>
</organism>
<feature type="domain" description="EF-hand" evidence="4">
    <location>
        <begin position="25"/>
        <end position="60"/>
    </location>
</feature>
<dbReference type="PROSITE" id="PS50222">
    <property type="entry name" value="EF_HAND_2"/>
    <property type="match status" value="3"/>
</dbReference>
<protein>
    <submittedName>
        <fullName evidence="6">Calumenin-A-like</fullName>
    </submittedName>
</protein>
<dbReference type="AlphaFoldDB" id="A0A6P5A904"/>
<evidence type="ECO:0000256" key="3">
    <source>
        <dbReference type="SAM" id="SignalP"/>
    </source>
</evidence>
<dbReference type="Pfam" id="PF13202">
    <property type="entry name" value="EF-hand_5"/>
    <property type="match status" value="1"/>
</dbReference>